<dbReference type="SFLD" id="SFLDS00003">
    <property type="entry name" value="Haloacid_Dehalogenase"/>
    <property type="match status" value="1"/>
</dbReference>
<evidence type="ECO:0008006" key="2">
    <source>
        <dbReference type="Google" id="ProtNLM"/>
    </source>
</evidence>
<dbReference type="InterPro" id="IPR023214">
    <property type="entry name" value="HAD_sf"/>
</dbReference>
<dbReference type="SUPFAM" id="SSF56784">
    <property type="entry name" value="HAD-like"/>
    <property type="match status" value="1"/>
</dbReference>
<protein>
    <recommendedName>
        <fullName evidence="2">Haloacid dehalogenase-like hydrolase</fullName>
    </recommendedName>
</protein>
<dbReference type="PANTHER" id="PTHR10000:SF8">
    <property type="entry name" value="HAD SUPERFAMILY HYDROLASE-LIKE, TYPE 3"/>
    <property type="match status" value="1"/>
</dbReference>
<gene>
    <name evidence="1" type="ORF">OSIN01602_LOCUS22050</name>
</gene>
<dbReference type="Pfam" id="PF08282">
    <property type="entry name" value="Hydrolase_3"/>
    <property type="match status" value="2"/>
</dbReference>
<dbReference type="GO" id="GO:0005829">
    <property type="term" value="C:cytosol"/>
    <property type="evidence" value="ECO:0007669"/>
    <property type="project" value="TreeGrafter"/>
</dbReference>
<dbReference type="PANTHER" id="PTHR10000">
    <property type="entry name" value="PHOSPHOSERINE PHOSPHATASE"/>
    <property type="match status" value="1"/>
</dbReference>
<evidence type="ECO:0000313" key="1">
    <source>
        <dbReference type="EMBL" id="CAD9361729.1"/>
    </source>
</evidence>
<dbReference type="InterPro" id="IPR036412">
    <property type="entry name" value="HAD-like_sf"/>
</dbReference>
<dbReference type="AlphaFoldDB" id="A0A7S2EX59"/>
<name>A0A7S2EX59_TRICV</name>
<dbReference type="GO" id="GO:0016791">
    <property type="term" value="F:phosphatase activity"/>
    <property type="evidence" value="ECO:0007669"/>
    <property type="project" value="TreeGrafter"/>
</dbReference>
<accession>A0A7S2EX59</accession>
<dbReference type="CDD" id="cd07516">
    <property type="entry name" value="HAD_Pase"/>
    <property type="match status" value="1"/>
</dbReference>
<proteinExistence type="predicted"/>
<dbReference type="Gene3D" id="3.40.50.1000">
    <property type="entry name" value="HAD superfamily/HAD-like"/>
    <property type="match status" value="1"/>
</dbReference>
<reference evidence="1" key="1">
    <citation type="submission" date="2021-01" db="EMBL/GenBank/DDBJ databases">
        <authorList>
            <person name="Corre E."/>
            <person name="Pelletier E."/>
            <person name="Niang G."/>
            <person name="Scheremetjew M."/>
            <person name="Finn R."/>
            <person name="Kale V."/>
            <person name="Holt S."/>
            <person name="Cochrane G."/>
            <person name="Meng A."/>
            <person name="Brown T."/>
            <person name="Cohen L."/>
        </authorList>
    </citation>
    <scope>NUCLEOTIDE SEQUENCE</scope>
    <source>
        <strain evidence="1">Grunow 1884</strain>
    </source>
</reference>
<organism evidence="1">
    <name type="scientific">Trieres chinensis</name>
    <name type="common">Marine centric diatom</name>
    <name type="synonym">Odontella sinensis</name>
    <dbReference type="NCBI Taxonomy" id="1514140"/>
    <lineage>
        <taxon>Eukaryota</taxon>
        <taxon>Sar</taxon>
        <taxon>Stramenopiles</taxon>
        <taxon>Ochrophyta</taxon>
        <taxon>Bacillariophyta</taxon>
        <taxon>Mediophyceae</taxon>
        <taxon>Biddulphiophycidae</taxon>
        <taxon>Eupodiscales</taxon>
        <taxon>Parodontellaceae</taxon>
        <taxon>Trieres</taxon>
    </lineage>
</organism>
<sequence>MQSTEDKTRRLIGLPLAEKEAPACDDPPKSTGYRMVALDLDGTLLGSDHKISDASVEYLRRLHDRGFVVAVATGRSPSSTIEVTKRLDFPFSKSRGVSGFPIVCLNGARGLVLQPRKEPKDDERPASKDGLSLCDEFNVIELFHQPVPREITEKTLRLAREMDLVSNYYIGNEIHAQALKDTHKKFTDRYTELTGTHILPCDDDYAALMEKGLPSKLIMFCETDKIDEVHSTLVKELGTGAHVIRGSPPWFVEILNKDVCKGKGLGLLCKRLGVRLDETIAFGDGDNDIEFLSMAGHGIAMKNGRENLKAIADDVTQWSNEEDGVIQALSCLEEKGFLHFPCNEK</sequence>
<dbReference type="GO" id="GO:0000287">
    <property type="term" value="F:magnesium ion binding"/>
    <property type="evidence" value="ECO:0007669"/>
    <property type="project" value="TreeGrafter"/>
</dbReference>
<dbReference type="SFLD" id="SFLDG01140">
    <property type="entry name" value="C2.B:_Phosphomannomutase_and_P"/>
    <property type="match status" value="1"/>
</dbReference>
<dbReference type="EMBL" id="HBGO01038107">
    <property type="protein sequence ID" value="CAD9361729.1"/>
    <property type="molecule type" value="Transcribed_RNA"/>
</dbReference>
<dbReference type="Gene3D" id="3.30.1240.10">
    <property type="match status" value="1"/>
</dbReference>
<dbReference type="PROSITE" id="PS01229">
    <property type="entry name" value="COF_2"/>
    <property type="match status" value="1"/>
</dbReference>